<comment type="caution">
    <text evidence="2">The sequence shown here is derived from an EMBL/GenBank/DDBJ whole genome shotgun (WGS) entry which is preliminary data.</text>
</comment>
<dbReference type="Pfam" id="PF14615">
    <property type="entry name" value="Rsa3"/>
    <property type="match status" value="1"/>
</dbReference>
<dbReference type="AlphaFoldDB" id="A0A8J5XRU3"/>
<dbReference type="EMBL" id="JAGTXO010000006">
    <property type="protein sequence ID" value="KAG8467237.1"/>
    <property type="molecule type" value="Genomic_DNA"/>
</dbReference>
<organism evidence="2 3">
    <name type="scientific">Diacronema lutheri</name>
    <name type="common">Unicellular marine alga</name>
    <name type="synonym">Monochrysis lutheri</name>
    <dbReference type="NCBI Taxonomy" id="2081491"/>
    <lineage>
        <taxon>Eukaryota</taxon>
        <taxon>Haptista</taxon>
        <taxon>Haptophyta</taxon>
        <taxon>Pavlovophyceae</taxon>
        <taxon>Pavlovales</taxon>
        <taxon>Pavlovaceae</taxon>
        <taxon>Diacronema</taxon>
    </lineage>
</organism>
<feature type="domain" description="Ribosome-assembly protein 3 C-terminal" evidence="1">
    <location>
        <begin position="128"/>
        <end position="172"/>
    </location>
</feature>
<sequence length="187" mass="20309">MGKRPPSKLEAALRKATKCKLPPVGKLCAEDADAIDARANLGLRTVKQMDDVLGLLRTRPAKGGIEGRLDEARVSRRIGAREIASTSEPSAGLWARLAGISACAWRDVQLAEEDANEAHRQVAEEDAFRELYMQIITDGLAGELDQIREKEQLGAESVDALVSALETGADTFLPFERSLVAHSFADR</sequence>
<name>A0A8J5XRU3_DIALT</name>
<gene>
    <name evidence="2" type="ORF">KFE25_000553</name>
</gene>
<dbReference type="OrthoDB" id="69550at2759"/>
<protein>
    <recommendedName>
        <fullName evidence="1">Ribosome-assembly protein 3 C-terminal domain-containing protein</fullName>
    </recommendedName>
</protein>
<evidence type="ECO:0000313" key="2">
    <source>
        <dbReference type="EMBL" id="KAG8467237.1"/>
    </source>
</evidence>
<dbReference type="InterPro" id="IPR028217">
    <property type="entry name" value="Rsa3_C"/>
</dbReference>
<dbReference type="Proteomes" id="UP000751190">
    <property type="component" value="Unassembled WGS sequence"/>
</dbReference>
<evidence type="ECO:0000259" key="1">
    <source>
        <dbReference type="Pfam" id="PF14615"/>
    </source>
</evidence>
<keyword evidence="3" id="KW-1185">Reference proteome</keyword>
<reference evidence="2" key="1">
    <citation type="submission" date="2021-05" db="EMBL/GenBank/DDBJ databases">
        <title>The genome of the haptophyte Pavlova lutheri (Diacronema luteri, Pavlovales) - a model for lipid biosynthesis in eukaryotic algae.</title>
        <authorList>
            <person name="Hulatt C.J."/>
            <person name="Posewitz M.C."/>
        </authorList>
    </citation>
    <scope>NUCLEOTIDE SEQUENCE</scope>
    <source>
        <strain evidence="2">NIVA-4/92</strain>
    </source>
</reference>
<evidence type="ECO:0000313" key="3">
    <source>
        <dbReference type="Proteomes" id="UP000751190"/>
    </source>
</evidence>
<accession>A0A8J5XRU3</accession>
<proteinExistence type="predicted"/>